<evidence type="ECO:0000313" key="3">
    <source>
        <dbReference type="Proteomes" id="UP000041254"/>
    </source>
</evidence>
<feature type="compositionally biased region" description="Polar residues" evidence="1">
    <location>
        <begin position="65"/>
        <end position="81"/>
    </location>
</feature>
<keyword evidence="3" id="KW-1185">Reference proteome</keyword>
<dbReference type="EMBL" id="CDMY01000241">
    <property type="protein sequence ID" value="CEL95928.1"/>
    <property type="molecule type" value="Genomic_DNA"/>
</dbReference>
<evidence type="ECO:0000313" key="2">
    <source>
        <dbReference type="EMBL" id="CEL95928.1"/>
    </source>
</evidence>
<organism evidence="2 3">
    <name type="scientific">Vitrella brassicaformis (strain CCMP3155)</name>
    <dbReference type="NCBI Taxonomy" id="1169540"/>
    <lineage>
        <taxon>Eukaryota</taxon>
        <taxon>Sar</taxon>
        <taxon>Alveolata</taxon>
        <taxon>Colpodellida</taxon>
        <taxon>Vitrellaceae</taxon>
        <taxon>Vitrella</taxon>
    </lineage>
</organism>
<feature type="region of interest" description="Disordered" evidence="1">
    <location>
        <begin position="1"/>
        <end position="81"/>
    </location>
</feature>
<proteinExistence type="predicted"/>
<dbReference type="AlphaFoldDB" id="A0A0G4EIV5"/>
<reference evidence="2 3" key="1">
    <citation type="submission" date="2014-11" db="EMBL/GenBank/DDBJ databases">
        <authorList>
            <person name="Zhu J."/>
            <person name="Qi W."/>
            <person name="Song R."/>
        </authorList>
    </citation>
    <scope>NUCLEOTIDE SEQUENCE [LARGE SCALE GENOMIC DNA]</scope>
</reference>
<dbReference type="VEuPathDB" id="CryptoDB:Vbra_1666"/>
<accession>A0A0G4EIV5</accession>
<sequence length="81" mass="8334">MIKAEVRVKQEEGAPTAGAGGAQVEQEEVNSDGQQANQPAADAATDDGCRPSDELEAELRASFTKKCTGTPTTAPSASISR</sequence>
<dbReference type="Proteomes" id="UP000041254">
    <property type="component" value="Unassembled WGS sequence"/>
</dbReference>
<dbReference type="InParanoid" id="A0A0G4EIV5"/>
<name>A0A0G4EIV5_VITBC</name>
<gene>
    <name evidence="2" type="ORF">Vbra_1666</name>
</gene>
<evidence type="ECO:0000256" key="1">
    <source>
        <dbReference type="SAM" id="MobiDB-lite"/>
    </source>
</evidence>
<feature type="compositionally biased region" description="Basic and acidic residues" evidence="1">
    <location>
        <begin position="47"/>
        <end position="59"/>
    </location>
</feature>
<feature type="compositionally biased region" description="Basic and acidic residues" evidence="1">
    <location>
        <begin position="1"/>
        <end position="12"/>
    </location>
</feature>
<protein>
    <submittedName>
        <fullName evidence="2">Uncharacterized protein</fullName>
    </submittedName>
</protein>